<gene>
    <name evidence="1" type="ORF">HY912_18970</name>
</gene>
<reference evidence="1" key="1">
    <citation type="submission" date="2020-07" db="EMBL/GenBank/DDBJ databases">
        <title>Huge and variable diversity of episymbiotic CPR bacteria and DPANN archaea in groundwater ecosystems.</title>
        <authorList>
            <person name="He C.Y."/>
            <person name="Keren R."/>
            <person name="Whittaker M."/>
            <person name="Farag I.F."/>
            <person name="Doudna J."/>
            <person name="Cate J.H.D."/>
            <person name="Banfield J.F."/>
        </authorList>
    </citation>
    <scope>NUCLEOTIDE SEQUENCE</scope>
    <source>
        <strain evidence="1">NC_groundwater_1664_Pr3_B-0.1um_52_9</strain>
    </source>
</reference>
<evidence type="ECO:0000313" key="2">
    <source>
        <dbReference type="Proteomes" id="UP000807825"/>
    </source>
</evidence>
<dbReference type="EMBL" id="JACRDE010000496">
    <property type="protein sequence ID" value="MBI5251578.1"/>
    <property type="molecule type" value="Genomic_DNA"/>
</dbReference>
<protein>
    <submittedName>
        <fullName evidence="1">Uncharacterized protein</fullName>
    </submittedName>
</protein>
<organism evidence="1 2">
    <name type="scientific">Desulfomonile tiedjei</name>
    <dbReference type="NCBI Taxonomy" id="2358"/>
    <lineage>
        <taxon>Bacteria</taxon>
        <taxon>Pseudomonadati</taxon>
        <taxon>Thermodesulfobacteriota</taxon>
        <taxon>Desulfomonilia</taxon>
        <taxon>Desulfomonilales</taxon>
        <taxon>Desulfomonilaceae</taxon>
        <taxon>Desulfomonile</taxon>
    </lineage>
</organism>
<dbReference type="AlphaFoldDB" id="A0A9D6Z1Y2"/>
<name>A0A9D6Z1Y2_9BACT</name>
<dbReference type="Proteomes" id="UP000807825">
    <property type="component" value="Unassembled WGS sequence"/>
</dbReference>
<evidence type="ECO:0000313" key="1">
    <source>
        <dbReference type="EMBL" id="MBI5251578.1"/>
    </source>
</evidence>
<sequence>MSRKSQKKRTAGTKPLDRIKSRLKKEAPFQATKFVGHKPGDEKISEVVMRFVEPFTQDLETETQWKALIGIALIAWNASLLPPDERKAMMDEHFGRETIYRPEEAKRAVYELIERKGRYFSDYDQVLVSYDLTMTGRGPSLTVAFLKQRNREG</sequence>
<comment type="caution">
    <text evidence="1">The sequence shown here is derived from an EMBL/GenBank/DDBJ whole genome shotgun (WGS) entry which is preliminary data.</text>
</comment>
<accession>A0A9D6Z1Y2</accession>
<proteinExistence type="predicted"/>